<dbReference type="Proteomes" id="UP000603434">
    <property type="component" value="Unassembled WGS sequence"/>
</dbReference>
<accession>A0A8J6NLC3</accession>
<organism evidence="1 2">
    <name type="scientific">Candidatus Desulfatibia profunda</name>
    <dbReference type="NCBI Taxonomy" id="2841695"/>
    <lineage>
        <taxon>Bacteria</taxon>
        <taxon>Pseudomonadati</taxon>
        <taxon>Thermodesulfobacteriota</taxon>
        <taxon>Desulfobacteria</taxon>
        <taxon>Desulfobacterales</taxon>
        <taxon>Desulfobacterales incertae sedis</taxon>
        <taxon>Candidatus Desulfatibia</taxon>
    </lineage>
</organism>
<reference evidence="1 2" key="1">
    <citation type="submission" date="2020-08" db="EMBL/GenBank/DDBJ databases">
        <title>Bridging the membrane lipid divide: bacteria of the FCB group superphylum have the potential to synthesize archaeal ether lipids.</title>
        <authorList>
            <person name="Villanueva L."/>
            <person name="Von Meijenfeldt F.A.B."/>
            <person name="Westbye A.B."/>
            <person name="Yadav S."/>
            <person name="Hopmans E.C."/>
            <person name="Dutilh B.E."/>
            <person name="Sinninghe Damste J.S."/>
        </authorList>
    </citation>
    <scope>NUCLEOTIDE SEQUENCE [LARGE SCALE GENOMIC DNA]</scope>
    <source>
        <strain evidence="1">NIOZ-UU30</strain>
    </source>
</reference>
<evidence type="ECO:0000313" key="2">
    <source>
        <dbReference type="Proteomes" id="UP000603434"/>
    </source>
</evidence>
<name>A0A8J6NLC3_9BACT</name>
<sequence>MIKKLEAKEIVQILDFSDPIEQIFPCDRGEWVQFLMQNFEHPEIFVIGRVDKDLLTAYAVVANMVGKPLSNAVSILFASELAIEDQEIKDNIISWAKEKGAQKVIFQASDRADLEKMKVDKISYVGHWIV</sequence>
<proteinExistence type="predicted"/>
<dbReference type="AlphaFoldDB" id="A0A8J6NLC3"/>
<protein>
    <submittedName>
        <fullName evidence="1">Uncharacterized protein</fullName>
    </submittedName>
</protein>
<evidence type="ECO:0000313" key="1">
    <source>
        <dbReference type="EMBL" id="MBC8360945.1"/>
    </source>
</evidence>
<comment type="caution">
    <text evidence="1">The sequence shown here is derived from an EMBL/GenBank/DDBJ whole genome shotgun (WGS) entry which is preliminary data.</text>
</comment>
<gene>
    <name evidence="1" type="ORF">H8E23_06075</name>
</gene>
<dbReference type="EMBL" id="JACNJH010000113">
    <property type="protein sequence ID" value="MBC8360945.1"/>
    <property type="molecule type" value="Genomic_DNA"/>
</dbReference>